<proteinExistence type="predicted"/>
<accession>A6MAA4</accession>
<protein>
    <submittedName>
        <fullName evidence="2">Gp040</fullName>
    </submittedName>
</protein>
<organism evidence="2 3">
    <name type="scientific">Lactococcus phage KSY1</name>
    <dbReference type="NCBI Taxonomy" id="2913972"/>
    <lineage>
        <taxon>Viruses</taxon>
        <taxon>Duplodnaviria</taxon>
        <taxon>Heunggongvirae</taxon>
        <taxon>Uroviricota</taxon>
        <taxon>Caudoviricetes</taxon>
        <taxon>Chopinvirus</taxon>
        <taxon>Chopinvirus KSY1</taxon>
    </lineage>
</organism>
<evidence type="ECO:0000313" key="2">
    <source>
        <dbReference type="EMBL" id="ABG21582.1"/>
    </source>
</evidence>
<dbReference type="EMBL" id="DQ535032">
    <property type="protein sequence ID" value="ABG21582.1"/>
    <property type="molecule type" value="Genomic_DNA"/>
</dbReference>
<feature type="compositionally biased region" description="Basic and acidic residues" evidence="1">
    <location>
        <begin position="106"/>
        <end position="134"/>
    </location>
</feature>
<dbReference type="RefSeq" id="YP_001469038.1">
    <property type="nucleotide sequence ID" value="NC_009817.1"/>
</dbReference>
<evidence type="ECO:0000256" key="1">
    <source>
        <dbReference type="SAM" id="MobiDB-lite"/>
    </source>
</evidence>
<gene>
    <name evidence="2" type="ORF">KSY1p040</name>
</gene>
<reference evidence="2 3" key="1">
    <citation type="journal article" date="2007" name="Virology">
        <title>KSY1, a lactococcal phage with a T7-like transcription.</title>
        <authorList>
            <person name="Chopin A."/>
            <person name="Deveau H."/>
            <person name="Ehrlich S.D."/>
            <person name="Moineau S."/>
            <person name="Chopin M.C."/>
        </authorList>
    </citation>
    <scope>NUCLEOTIDE SEQUENCE</scope>
</reference>
<evidence type="ECO:0000313" key="3">
    <source>
        <dbReference type="Proteomes" id="UP000000714"/>
    </source>
</evidence>
<keyword evidence="3" id="KW-1185">Reference proteome</keyword>
<dbReference type="KEGG" id="vg:5601989"/>
<feature type="region of interest" description="Disordered" evidence="1">
    <location>
        <begin position="91"/>
        <end position="134"/>
    </location>
</feature>
<sequence>MPSYLTSKTFPQKLQLTPDEIYDIINAPMKEMEKSDLLSNDQSMIDLIVETMPPNLSMELSRDISKIRDLFQQLVEDDERYAKLVKEAASRVGSVREATREEEDEAQQKLRESENMQKKAEELLENARKAREGK</sequence>
<dbReference type="GeneID" id="5601989"/>
<name>A6MAA4_9CAUD</name>
<dbReference type="Proteomes" id="UP000000714">
    <property type="component" value="Segment"/>
</dbReference>